<feature type="non-terminal residue" evidence="1">
    <location>
        <position position="1"/>
    </location>
</feature>
<evidence type="ECO:0008006" key="3">
    <source>
        <dbReference type="Google" id="ProtNLM"/>
    </source>
</evidence>
<proteinExistence type="predicted"/>
<reference evidence="1 2" key="1">
    <citation type="submission" date="2022-05" db="EMBL/GenBank/DDBJ databases">
        <authorList>
            <consortium name="Genoscope - CEA"/>
            <person name="William W."/>
        </authorList>
    </citation>
    <scope>NUCLEOTIDE SEQUENCE [LARGE SCALE GENOMIC DNA]</scope>
</reference>
<accession>A0ABN8PDR0</accession>
<keyword evidence="2" id="KW-1185">Reference proteome</keyword>
<organism evidence="1 2">
    <name type="scientific">Porites lobata</name>
    <dbReference type="NCBI Taxonomy" id="104759"/>
    <lineage>
        <taxon>Eukaryota</taxon>
        <taxon>Metazoa</taxon>
        <taxon>Cnidaria</taxon>
        <taxon>Anthozoa</taxon>
        <taxon>Hexacorallia</taxon>
        <taxon>Scleractinia</taxon>
        <taxon>Fungiina</taxon>
        <taxon>Poritidae</taxon>
        <taxon>Porites</taxon>
    </lineage>
</organism>
<feature type="non-terminal residue" evidence="1">
    <location>
        <position position="155"/>
    </location>
</feature>
<sequence>LGFLCRSDFDTHDQRARRPLYLSLVRSSLAYCSHVWAPQAVNLILDIERIQRRATKIILSLPYRDFYRDRNYYLDLVYVFKFLMIPRRTVSSKGTLLNTIRPNTVTFENSFYRRAPRIWSTLPAPLRNTDCSVAHFKKDLFNYYLYLTKSIYDVD</sequence>
<dbReference type="EMBL" id="CALNXK010000062">
    <property type="protein sequence ID" value="CAH3139264.1"/>
    <property type="molecule type" value="Genomic_DNA"/>
</dbReference>
<evidence type="ECO:0000313" key="2">
    <source>
        <dbReference type="Proteomes" id="UP001159405"/>
    </source>
</evidence>
<comment type="caution">
    <text evidence="1">The sequence shown here is derived from an EMBL/GenBank/DDBJ whole genome shotgun (WGS) entry which is preliminary data.</text>
</comment>
<name>A0ABN8PDR0_9CNID</name>
<protein>
    <recommendedName>
        <fullName evidence="3">Maturase K</fullName>
    </recommendedName>
</protein>
<gene>
    <name evidence="1" type="ORF">PLOB_00040563</name>
</gene>
<dbReference type="Proteomes" id="UP001159405">
    <property type="component" value="Unassembled WGS sequence"/>
</dbReference>
<evidence type="ECO:0000313" key="1">
    <source>
        <dbReference type="EMBL" id="CAH3139264.1"/>
    </source>
</evidence>